<dbReference type="PANTHER" id="PTHR47566">
    <property type="match status" value="1"/>
</dbReference>
<evidence type="ECO:0000313" key="4">
    <source>
        <dbReference type="Proteomes" id="UP000279860"/>
    </source>
</evidence>
<reference evidence="3 4" key="1">
    <citation type="submission" date="2018-11" db="EMBL/GenBank/DDBJ databases">
        <title>Genomes From Bacteria Associated with the Canine Oral Cavity: a Test Case for Automated Genome-Based Taxonomic Assignment.</title>
        <authorList>
            <person name="Coil D.A."/>
            <person name="Jospin G."/>
            <person name="Darling A.E."/>
            <person name="Wallis C."/>
            <person name="Davis I.J."/>
            <person name="Harris S."/>
            <person name="Eisen J.A."/>
            <person name="Holcombe L.J."/>
            <person name="O'Flynn C."/>
        </authorList>
    </citation>
    <scope>NUCLEOTIDE SEQUENCE [LARGE SCALE GENOMIC DNA]</scope>
    <source>
        <strain evidence="3 4">OH1426_COT-023</strain>
    </source>
</reference>
<comment type="caution">
    <text evidence="3">The sequence shown here is derived from an EMBL/GenBank/DDBJ whole genome shotgun (WGS) entry which is preliminary data.</text>
</comment>
<dbReference type="InterPro" id="IPR052574">
    <property type="entry name" value="CDIRP"/>
</dbReference>
<protein>
    <recommendedName>
        <fullName evidence="5">Leucine-rich repeat domain-containing protein</fullName>
    </recommendedName>
</protein>
<keyword evidence="1" id="KW-0433">Leucine-rich repeat</keyword>
<sequence>MYCYKNPLTALDVNGCTQLTSLQCYENQLTTLNVSGCTQLKQLHCFENQLTALDVSGCTQLMWLSCFENLLTALNVSRCTQLKQLDCFRNNFSTAALNQLYCSLPNRSGLSYGTIRPAKDASDPQHANVIASSGSIAIGKNWEVQYDNESIISTTGTETCGPAQNYYDFKAGGLYYKKTSGSTVRVTTEQSTLN</sequence>
<dbReference type="AlphaFoldDB" id="A0A3P1YGK1"/>
<dbReference type="RefSeq" id="WP_411292612.1">
    <property type="nucleotide sequence ID" value="NZ_RQYN01000104.1"/>
</dbReference>
<keyword evidence="2" id="KW-0677">Repeat</keyword>
<evidence type="ECO:0000256" key="2">
    <source>
        <dbReference type="ARBA" id="ARBA00022737"/>
    </source>
</evidence>
<dbReference type="PANTHER" id="PTHR47566:SF1">
    <property type="entry name" value="PROTEIN NUD1"/>
    <property type="match status" value="1"/>
</dbReference>
<dbReference type="InterPro" id="IPR032675">
    <property type="entry name" value="LRR_dom_sf"/>
</dbReference>
<dbReference type="EMBL" id="RQYN01000104">
    <property type="protein sequence ID" value="RRD69578.1"/>
    <property type="molecule type" value="Genomic_DNA"/>
</dbReference>
<evidence type="ECO:0000313" key="3">
    <source>
        <dbReference type="EMBL" id="RRD69578.1"/>
    </source>
</evidence>
<dbReference type="Proteomes" id="UP000279860">
    <property type="component" value="Unassembled WGS sequence"/>
</dbReference>
<gene>
    <name evidence="3" type="ORF">EII41_13415</name>
</gene>
<name>A0A3P1YGK1_TANFO</name>
<evidence type="ECO:0000256" key="1">
    <source>
        <dbReference type="ARBA" id="ARBA00022614"/>
    </source>
</evidence>
<dbReference type="GO" id="GO:0035591">
    <property type="term" value="F:signaling adaptor activity"/>
    <property type="evidence" value="ECO:0007669"/>
    <property type="project" value="TreeGrafter"/>
</dbReference>
<organism evidence="3 4">
    <name type="scientific">Tannerella forsythia</name>
    <name type="common">Bacteroides forsythus</name>
    <dbReference type="NCBI Taxonomy" id="28112"/>
    <lineage>
        <taxon>Bacteria</taxon>
        <taxon>Pseudomonadati</taxon>
        <taxon>Bacteroidota</taxon>
        <taxon>Bacteroidia</taxon>
        <taxon>Bacteroidales</taxon>
        <taxon>Tannerellaceae</taxon>
        <taxon>Tannerella</taxon>
    </lineage>
</organism>
<evidence type="ECO:0008006" key="5">
    <source>
        <dbReference type="Google" id="ProtNLM"/>
    </source>
</evidence>
<accession>A0A3P1YGK1</accession>
<feature type="non-terminal residue" evidence="3">
    <location>
        <position position="194"/>
    </location>
</feature>
<dbReference type="Gene3D" id="3.80.10.10">
    <property type="entry name" value="Ribonuclease Inhibitor"/>
    <property type="match status" value="1"/>
</dbReference>
<proteinExistence type="predicted"/>
<dbReference type="SUPFAM" id="SSF52058">
    <property type="entry name" value="L domain-like"/>
    <property type="match status" value="1"/>
</dbReference>